<feature type="chain" id="PRO_5024789037" evidence="1">
    <location>
        <begin position="25"/>
        <end position="495"/>
    </location>
</feature>
<protein>
    <submittedName>
        <fullName evidence="2">Uncharacterized protein</fullName>
    </submittedName>
</protein>
<evidence type="ECO:0000256" key="1">
    <source>
        <dbReference type="SAM" id="SignalP"/>
    </source>
</evidence>
<sequence length="495" mass="55298">MKLSSLNFLYILAIASAYIPYTQADTVNKDVAQWLFWSAADKDKYEVPIITEQVADALIEVNGENRVYVKTKNSPPDTELYIQVNPWAAYNNFQQGPPVSLPPSSEFVEVTYQSDTSILWQARQGDPENPDDCVHGYQHPVTTLPASPDQLTTQRVYWSAFKNPYQDDAPLDTTSVCKFNFVMLSPPSGSELTITGLYIDQYDPADGVPCERLGNCKIDLTIENPHQDIYRTYGEATHVEVRAKPNEADSLKRVVLKVTDVNGYPTGMGGPMKKADDDHYEAVIYAGFYDDIKYMSVEAIDTLGNVQHSKSTKITTDAFTYTGVSAWRNWRAYGPSLVTPETEKSALTEDDEGNAIVTVIGEGTADVELIQHVNPYAILENGRGGPMDLTPFNSSWVQVTYKSDTPVELQLREGLGEDDCVHGYGQNKVFLPESPDRFSTVRAQFSDFKPHGGQDPDHELDLTNVCKFNFYIRGGTLSIKDLTIENYDPDVMRPK</sequence>
<dbReference type="Proteomes" id="UP000441399">
    <property type="component" value="Unassembled WGS sequence"/>
</dbReference>
<reference evidence="2 3" key="1">
    <citation type="submission" date="2019-11" db="EMBL/GenBank/DDBJ databases">
        <authorList>
            <person name="Holert J."/>
        </authorList>
    </citation>
    <scope>NUCLEOTIDE SEQUENCE [LARGE SCALE GENOMIC DNA]</scope>
    <source>
        <strain evidence="2">SB11_3</strain>
    </source>
</reference>
<keyword evidence="3" id="KW-1185">Reference proteome</keyword>
<gene>
    <name evidence="2" type="ORF">OPDIPICF_00883</name>
</gene>
<evidence type="ECO:0000313" key="3">
    <source>
        <dbReference type="Proteomes" id="UP000441399"/>
    </source>
</evidence>
<accession>A0A5S9PLB3</accession>
<dbReference type="EMBL" id="CACSIO010000012">
    <property type="protein sequence ID" value="CAA0104722.1"/>
    <property type="molecule type" value="Genomic_DNA"/>
</dbReference>
<dbReference type="OrthoDB" id="1351088at2"/>
<keyword evidence="1" id="KW-0732">Signal</keyword>
<feature type="signal peptide" evidence="1">
    <location>
        <begin position="1"/>
        <end position="24"/>
    </location>
</feature>
<name>A0A5S9PLB3_9GAMM</name>
<organism evidence="2 3">
    <name type="scientific">BD1-7 clade bacterium</name>
    <dbReference type="NCBI Taxonomy" id="2029982"/>
    <lineage>
        <taxon>Bacteria</taxon>
        <taxon>Pseudomonadati</taxon>
        <taxon>Pseudomonadota</taxon>
        <taxon>Gammaproteobacteria</taxon>
        <taxon>Cellvibrionales</taxon>
        <taxon>Spongiibacteraceae</taxon>
        <taxon>BD1-7 clade</taxon>
    </lineage>
</organism>
<proteinExistence type="predicted"/>
<evidence type="ECO:0000313" key="2">
    <source>
        <dbReference type="EMBL" id="CAA0104722.1"/>
    </source>
</evidence>
<dbReference type="AlphaFoldDB" id="A0A5S9PLB3"/>